<gene>
    <name evidence="11" type="ORF">PUN28_012409</name>
</gene>
<accession>A0AAW2FBG5</accession>
<dbReference type="Pfam" id="PF02949">
    <property type="entry name" value="7tm_6"/>
    <property type="match status" value="1"/>
</dbReference>
<protein>
    <recommendedName>
        <fullName evidence="10">Odorant receptor</fullName>
    </recommendedName>
</protein>
<dbReference type="EMBL" id="JADYXP020000012">
    <property type="protein sequence ID" value="KAL0113218.1"/>
    <property type="molecule type" value="Genomic_DNA"/>
</dbReference>
<evidence type="ECO:0000256" key="9">
    <source>
        <dbReference type="ARBA" id="ARBA00023224"/>
    </source>
</evidence>
<feature type="transmembrane region" description="Helical" evidence="10">
    <location>
        <begin position="321"/>
        <end position="344"/>
    </location>
</feature>
<evidence type="ECO:0000256" key="5">
    <source>
        <dbReference type="ARBA" id="ARBA00022725"/>
    </source>
</evidence>
<comment type="similarity">
    <text evidence="10">Belongs to the insect chemoreceptor superfamily. Heteromeric odorant receptor channel (TC 1.A.69) family.</text>
</comment>
<evidence type="ECO:0000313" key="11">
    <source>
        <dbReference type="EMBL" id="KAL0113218.1"/>
    </source>
</evidence>
<evidence type="ECO:0000313" key="12">
    <source>
        <dbReference type="Proteomes" id="UP001430953"/>
    </source>
</evidence>
<feature type="transmembrane region" description="Helical" evidence="10">
    <location>
        <begin position="286"/>
        <end position="309"/>
    </location>
</feature>
<keyword evidence="9 10" id="KW-0807">Transducer</keyword>
<dbReference type="PANTHER" id="PTHR21137:SF35">
    <property type="entry name" value="ODORANT RECEPTOR 19A-RELATED"/>
    <property type="match status" value="1"/>
</dbReference>
<feature type="transmembrane region" description="Helical" evidence="10">
    <location>
        <begin position="151"/>
        <end position="172"/>
    </location>
</feature>
<proteinExistence type="inferred from homology"/>
<reference evidence="11 12" key="1">
    <citation type="submission" date="2023-03" db="EMBL/GenBank/DDBJ databases">
        <title>High recombination rates correlate with genetic variation in Cardiocondyla obscurior ants.</title>
        <authorList>
            <person name="Errbii M."/>
        </authorList>
    </citation>
    <scope>NUCLEOTIDE SEQUENCE [LARGE SCALE GENOMIC DNA]</scope>
    <source>
        <strain evidence="11">Alpha-2009</strain>
        <tissue evidence="11">Whole body</tissue>
    </source>
</reference>
<dbReference type="AlphaFoldDB" id="A0AAW2FBG5"/>
<keyword evidence="6 10" id="KW-1133">Transmembrane helix</keyword>
<comment type="subcellular location">
    <subcellularLocation>
        <location evidence="1 10">Cell membrane</location>
        <topology evidence="1 10">Multi-pass membrane protein</topology>
    </subcellularLocation>
</comment>
<keyword evidence="4 10" id="KW-0812">Transmembrane</keyword>
<evidence type="ECO:0000256" key="4">
    <source>
        <dbReference type="ARBA" id="ARBA00022692"/>
    </source>
</evidence>
<name>A0AAW2FBG5_9HYME</name>
<keyword evidence="7 10" id="KW-0472">Membrane</keyword>
<keyword evidence="2" id="KW-1003">Cell membrane</keyword>
<evidence type="ECO:0000256" key="3">
    <source>
        <dbReference type="ARBA" id="ARBA00022606"/>
    </source>
</evidence>
<dbReference type="Proteomes" id="UP001430953">
    <property type="component" value="Unassembled WGS sequence"/>
</dbReference>
<evidence type="ECO:0000256" key="2">
    <source>
        <dbReference type="ARBA" id="ARBA00022475"/>
    </source>
</evidence>
<dbReference type="GO" id="GO:0005549">
    <property type="term" value="F:odorant binding"/>
    <property type="evidence" value="ECO:0007669"/>
    <property type="project" value="InterPro"/>
</dbReference>
<evidence type="ECO:0000256" key="6">
    <source>
        <dbReference type="ARBA" id="ARBA00022989"/>
    </source>
</evidence>
<comment type="caution">
    <text evidence="11">The sequence shown here is derived from an EMBL/GenBank/DDBJ whole genome shotgun (WGS) entry which is preliminary data.</text>
</comment>
<feature type="transmembrane region" description="Helical" evidence="10">
    <location>
        <begin position="101"/>
        <end position="118"/>
    </location>
</feature>
<sequence>MHHYRCTTRETLHDAARKKCSPRRYPYVLQNLDWAIGINRISLKIVGLWPDEKLNRRQKFFADFRAIVICIMMLFSSVVPGLVALLRVWGDMMAMADNMQIGLPFSVTVLKFIIMWFHKKDLEPVISMVIKDWLRTKTTRERDTMIKQARIARITVIFGCIMMVLACIILIIPPCFGYTTRYLTNLTDPGRPMLVQTYFLRDITETPYYELVITAQALSIIMAAISYTGIDTFLSFLVFHICAQLEILKERLLNLNSFKDFNTGLSFNIQDHLRLIRSIDVIDNTFNLMLLTLLVFFAMLFCLQGFLIVNIIDGTGENVSFMRVCWLVSILVNTFAHMCLYCVVGEVLIAKAEGIFYAVYNYAWYLRTPNEAKNLMLIMIRAEKPLYITAGRICPLTLSMFCSLIKTSAGYVSVLLANR</sequence>
<evidence type="ECO:0000256" key="7">
    <source>
        <dbReference type="ARBA" id="ARBA00023136"/>
    </source>
</evidence>
<dbReference type="GO" id="GO:0005886">
    <property type="term" value="C:plasma membrane"/>
    <property type="evidence" value="ECO:0007669"/>
    <property type="project" value="UniProtKB-SubCell"/>
</dbReference>
<dbReference type="GO" id="GO:0004984">
    <property type="term" value="F:olfactory receptor activity"/>
    <property type="evidence" value="ECO:0007669"/>
    <property type="project" value="InterPro"/>
</dbReference>
<dbReference type="InterPro" id="IPR004117">
    <property type="entry name" value="7tm6_olfct_rcpt"/>
</dbReference>
<keyword evidence="5 10" id="KW-0552">Olfaction</keyword>
<keyword evidence="12" id="KW-1185">Reference proteome</keyword>
<evidence type="ECO:0000256" key="8">
    <source>
        <dbReference type="ARBA" id="ARBA00023170"/>
    </source>
</evidence>
<dbReference type="GO" id="GO:0007165">
    <property type="term" value="P:signal transduction"/>
    <property type="evidence" value="ECO:0007669"/>
    <property type="project" value="UniProtKB-KW"/>
</dbReference>
<evidence type="ECO:0000256" key="10">
    <source>
        <dbReference type="RuleBase" id="RU351113"/>
    </source>
</evidence>
<dbReference type="PANTHER" id="PTHR21137">
    <property type="entry name" value="ODORANT RECEPTOR"/>
    <property type="match status" value="1"/>
</dbReference>
<comment type="caution">
    <text evidence="10">Lacks conserved residue(s) required for the propagation of feature annotation.</text>
</comment>
<evidence type="ECO:0000256" key="1">
    <source>
        <dbReference type="ARBA" id="ARBA00004651"/>
    </source>
</evidence>
<feature type="transmembrane region" description="Helical" evidence="10">
    <location>
        <begin position="217"/>
        <end position="243"/>
    </location>
</feature>
<feature type="transmembrane region" description="Helical" evidence="10">
    <location>
        <begin position="66"/>
        <end position="89"/>
    </location>
</feature>
<organism evidence="11 12">
    <name type="scientific">Cardiocondyla obscurior</name>
    <dbReference type="NCBI Taxonomy" id="286306"/>
    <lineage>
        <taxon>Eukaryota</taxon>
        <taxon>Metazoa</taxon>
        <taxon>Ecdysozoa</taxon>
        <taxon>Arthropoda</taxon>
        <taxon>Hexapoda</taxon>
        <taxon>Insecta</taxon>
        <taxon>Pterygota</taxon>
        <taxon>Neoptera</taxon>
        <taxon>Endopterygota</taxon>
        <taxon>Hymenoptera</taxon>
        <taxon>Apocrita</taxon>
        <taxon>Aculeata</taxon>
        <taxon>Formicoidea</taxon>
        <taxon>Formicidae</taxon>
        <taxon>Myrmicinae</taxon>
        <taxon>Cardiocondyla</taxon>
    </lineage>
</organism>
<keyword evidence="3 10" id="KW-0716">Sensory transduction</keyword>
<keyword evidence="8 10" id="KW-0675">Receptor</keyword>